<keyword evidence="9" id="KW-1185">Reference proteome</keyword>
<dbReference type="EnsemblMetazoa" id="XM_038217583.1">
    <property type="protein sequence ID" value="XP_038073511.1"/>
    <property type="gene ID" value="LOC119741715"/>
</dbReference>
<dbReference type="GO" id="GO:0022857">
    <property type="term" value="F:transmembrane transporter activity"/>
    <property type="evidence" value="ECO:0007669"/>
    <property type="project" value="InterPro"/>
</dbReference>
<dbReference type="GO" id="GO:0016020">
    <property type="term" value="C:membrane"/>
    <property type="evidence" value="ECO:0007669"/>
    <property type="project" value="UniProtKB-SubCell"/>
</dbReference>
<dbReference type="InterPro" id="IPR036259">
    <property type="entry name" value="MFS_trans_sf"/>
</dbReference>
<dbReference type="InterPro" id="IPR020846">
    <property type="entry name" value="MFS_dom"/>
</dbReference>
<evidence type="ECO:0000313" key="8">
    <source>
        <dbReference type="EnsemblMetazoa" id="XP_038073511.1"/>
    </source>
</evidence>
<feature type="transmembrane region" description="Helical" evidence="6">
    <location>
        <begin position="552"/>
        <end position="572"/>
    </location>
</feature>
<sequence length="594" mass="64893">MAMELDEALVFLGDFGRYQTLIYVLICLAGQVPSAWHMLAISFLGAVPGHRCKVPAGQSLEETVPTVVGKDGGEEFAECLKYLNRSAYNETIPCDDGWDYDSTYYGKTIATEWDLVCERDASVELSQIIFMLGVMVGSLLFGQLSDRFGRRYVFFFSLWAQVAFGVGAAFTGNLYAFMAVRFAVGVIEQGVDITSYVMVTEMFSPSRRAFAGILLTLFWSSGIMSLAGLAYLLRDWRHLQLTITLPSLLTIPLWWVIPESMRWLMSRGRVREAEAILRRIARFNKVDLPDGVLTEDGGSTPPPEYAELERKEKSLMPNDSSSSADTQGHSVMEAKNQAGLEIADVAVKASGEGCDAIDAVQTGGEDGGPKGEDSTRPAGEGKDRVYTLWHLFRTPKIRRISLVMIFTWFVNSLVYYGLSLNTDSLAGNPYLNFFLSGAVEIPAYIVSSAVVTWFGRRLPLCIFHVAGGIACIVTAFIPPTTADGTDLSALIVTTAMLGKFGIAGSYAIVFLYATELFPTVARNLGVGMSSFSSRVGGILAPIIMYLEKFTGWIPLVIFGGTSIIAGLSVLVLDETLGKKQPQTIEDVERTQTGT</sequence>
<dbReference type="GeneID" id="119741715"/>
<evidence type="ECO:0000256" key="6">
    <source>
        <dbReference type="SAM" id="Phobius"/>
    </source>
</evidence>
<evidence type="ECO:0000313" key="9">
    <source>
        <dbReference type="Proteomes" id="UP000887568"/>
    </source>
</evidence>
<dbReference type="CDD" id="cd17317">
    <property type="entry name" value="MFS_SLC22"/>
    <property type="match status" value="1"/>
</dbReference>
<evidence type="ECO:0000256" key="1">
    <source>
        <dbReference type="ARBA" id="ARBA00004141"/>
    </source>
</evidence>
<evidence type="ECO:0000256" key="3">
    <source>
        <dbReference type="ARBA" id="ARBA00022989"/>
    </source>
</evidence>
<feature type="transmembrane region" description="Helical" evidence="6">
    <location>
        <begin position="152"/>
        <end position="170"/>
    </location>
</feature>
<keyword evidence="3 6" id="KW-1133">Transmembrane helix</keyword>
<feature type="transmembrane region" description="Helical" evidence="6">
    <location>
        <begin position="209"/>
        <end position="233"/>
    </location>
</feature>
<feature type="transmembrane region" description="Helical" evidence="6">
    <location>
        <begin position="430"/>
        <end position="451"/>
    </location>
</feature>
<keyword evidence="4 6" id="KW-0472">Membrane</keyword>
<feature type="transmembrane region" description="Helical" evidence="6">
    <location>
        <begin position="128"/>
        <end position="145"/>
    </location>
</feature>
<dbReference type="PROSITE" id="PS50850">
    <property type="entry name" value="MFS"/>
    <property type="match status" value="1"/>
</dbReference>
<dbReference type="OMA" id="GNATEGC"/>
<dbReference type="RefSeq" id="XP_038073511.1">
    <property type="nucleotide sequence ID" value="XM_038217583.1"/>
</dbReference>
<proteinExistence type="predicted"/>
<evidence type="ECO:0000256" key="4">
    <source>
        <dbReference type="ARBA" id="ARBA00023136"/>
    </source>
</evidence>
<evidence type="ECO:0000256" key="2">
    <source>
        <dbReference type="ARBA" id="ARBA00022692"/>
    </source>
</evidence>
<keyword evidence="2 6" id="KW-0812">Transmembrane</keyword>
<dbReference type="PANTHER" id="PTHR24064">
    <property type="entry name" value="SOLUTE CARRIER FAMILY 22 MEMBER"/>
    <property type="match status" value="1"/>
</dbReference>
<feature type="domain" description="Major facilitator superfamily (MFS) profile" evidence="7">
    <location>
        <begin position="23"/>
        <end position="577"/>
    </location>
</feature>
<feature type="region of interest" description="Disordered" evidence="5">
    <location>
        <begin position="357"/>
        <end position="379"/>
    </location>
</feature>
<organism evidence="8 9">
    <name type="scientific">Patiria miniata</name>
    <name type="common">Bat star</name>
    <name type="synonym">Asterina miniata</name>
    <dbReference type="NCBI Taxonomy" id="46514"/>
    <lineage>
        <taxon>Eukaryota</taxon>
        <taxon>Metazoa</taxon>
        <taxon>Echinodermata</taxon>
        <taxon>Eleutherozoa</taxon>
        <taxon>Asterozoa</taxon>
        <taxon>Asteroidea</taxon>
        <taxon>Valvatacea</taxon>
        <taxon>Valvatida</taxon>
        <taxon>Asterinidae</taxon>
        <taxon>Patiria</taxon>
    </lineage>
</organism>
<dbReference type="AlphaFoldDB" id="A0A914BBU7"/>
<dbReference type="Gene3D" id="1.20.1250.20">
    <property type="entry name" value="MFS general substrate transporter like domains"/>
    <property type="match status" value="1"/>
</dbReference>
<name>A0A914BBU7_PATMI</name>
<feature type="transmembrane region" description="Helical" evidence="6">
    <location>
        <begin position="400"/>
        <end position="418"/>
    </location>
</feature>
<dbReference type="OrthoDB" id="10021984at2759"/>
<dbReference type="InterPro" id="IPR011701">
    <property type="entry name" value="MFS"/>
</dbReference>
<feature type="transmembrane region" description="Helical" evidence="6">
    <location>
        <begin position="524"/>
        <end position="546"/>
    </location>
</feature>
<evidence type="ECO:0000259" key="7">
    <source>
        <dbReference type="PROSITE" id="PS50850"/>
    </source>
</evidence>
<protein>
    <recommendedName>
        <fullName evidence="7">Major facilitator superfamily (MFS) profile domain-containing protein</fullName>
    </recommendedName>
</protein>
<dbReference type="Pfam" id="PF07690">
    <property type="entry name" value="MFS_1"/>
    <property type="match status" value="1"/>
</dbReference>
<accession>A0A914BBU7</accession>
<dbReference type="SUPFAM" id="SSF103473">
    <property type="entry name" value="MFS general substrate transporter"/>
    <property type="match status" value="1"/>
</dbReference>
<reference evidence="8" key="1">
    <citation type="submission" date="2022-11" db="UniProtKB">
        <authorList>
            <consortium name="EnsemblMetazoa"/>
        </authorList>
    </citation>
    <scope>IDENTIFICATION</scope>
</reference>
<dbReference type="Proteomes" id="UP000887568">
    <property type="component" value="Unplaced"/>
</dbReference>
<comment type="subcellular location">
    <subcellularLocation>
        <location evidence="1">Membrane</location>
        <topology evidence="1">Multi-pass membrane protein</topology>
    </subcellularLocation>
</comment>
<feature type="transmembrane region" description="Helical" evidence="6">
    <location>
        <begin position="458"/>
        <end position="477"/>
    </location>
</feature>
<feature type="transmembrane region" description="Helical" evidence="6">
    <location>
        <begin position="21"/>
        <end position="44"/>
    </location>
</feature>
<feature type="transmembrane region" description="Helical" evidence="6">
    <location>
        <begin position="489"/>
        <end position="512"/>
    </location>
</feature>
<feature type="compositionally biased region" description="Basic and acidic residues" evidence="5">
    <location>
        <begin position="367"/>
        <end position="379"/>
    </location>
</feature>
<evidence type="ECO:0000256" key="5">
    <source>
        <dbReference type="SAM" id="MobiDB-lite"/>
    </source>
</evidence>